<comment type="caution">
    <text evidence="1">The sequence shown here is derived from an EMBL/GenBank/DDBJ whole genome shotgun (WGS) entry which is preliminary data.</text>
</comment>
<evidence type="ECO:0000313" key="1">
    <source>
        <dbReference type="EMBL" id="MCJ2181022.1"/>
    </source>
</evidence>
<accession>A0ABT0B7K5</accession>
<sequence length="107" mass="11792">MTGYGIQKNRMEEKMIVRNLDAEQVKAALLDPSVVFERPADVVSAPGISGAEKIKILHRWEYDVREEEVAQEENMSGDLPVTLSDVLEALKELGSGPAHGYPSPSKQ</sequence>
<protein>
    <submittedName>
        <fullName evidence="1">Uncharacterized protein</fullName>
    </submittedName>
</protein>
<organism evidence="1 2">
    <name type="scientific">Novosphingobium album</name>
    <name type="common">ex Hu et al. 2023</name>
    <dbReference type="NCBI Taxonomy" id="2930093"/>
    <lineage>
        <taxon>Bacteria</taxon>
        <taxon>Pseudomonadati</taxon>
        <taxon>Pseudomonadota</taxon>
        <taxon>Alphaproteobacteria</taxon>
        <taxon>Sphingomonadales</taxon>
        <taxon>Sphingomonadaceae</taxon>
        <taxon>Novosphingobium</taxon>
    </lineage>
</organism>
<reference evidence="1" key="1">
    <citation type="submission" date="2022-03" db="EMBL/GenBank/DDBJ databases">
        <title>Identification of a novel bacterium isolated from mangrove sediments.</title>
        <authorList>
            <person name="Pan X."/>
        </authorList>
    </citation>
    <scope>NUCLEOTIDE SEQUENCE</scope>
    <source>
        <strain evidence="1">B2580</strain>
    </source>
</reference>
<proteinExistence type="predicted"/>
<gene>
    <name evidence="1" type="ORF">MTR64_20855</name>
</gene>
<keyword evidence="2" id="KW-1185">Reference proteome</keyword>
<dbReference type="RefSeq" id="WP_243996470.1">
    <property type="nucleotide sequence ID" value="NZ_JALHLE010000054.1"/>
</dbReference>
<evidence type="ECO:0000313" key="2">
    <source>
        <dbReference type="Proteomes" id="UP001162880"/>
    </source>
</evidence>
<name>A0ABT0B7K5_9SPHN</name>
<dbReference type="EMBL" id="JALHLE010000054">
    <property type="protein sequence ID" value="MCJ2181022.1"/>
    <property type="molecule type" value="Genomic_DNA"/>
</dbReference>
<dbReference type="Proteomes" id="UP001162880">
    <property type="component" value="Unassembled WGS sequence"/>
</dbReference>